<dbReference type="InterPro" id="IPR029044">
    <property type="entry name" value="Nucleotide-diphossugar_trans"/>
</dbReference>
<sequence length="495" mass="55090">MMRSAPITNPLNEVVVVDNRCNLHFDTLSEAILQGVGRAQYELLVIVHEDVLLLPGWQEQFERSLAVLNASDPTWGLLGVAGWTSSGAARGHWSDPHGYSNYFAEGQCFDEVARIDEQLMVVRKSGPLQFDRRLPSIHNIGRDLARQARTAGVKTYVVDAPTVHKYADAEGKPISRAIDSPKIQGRKSRTYIADKALSDAYLEAKWSAEGANKARVDDFQFESRPPLVLVSRGGSGSRLLATLAQDCGVFIGNELGASGDALEMVHSVYRGVLRKFRYRSKEGFQQTVDDLRASAAAMLAKQPESLIHWGFKLPESILILDEIAVAFPFARYIQLLRDPLETCLRRTHMTARWDNQIGQATLRAAYEHCLLDIGQALDDPPELHMAITTKHQLDLALDFMTRLGPDRAMVVRFEDLIQQSKRVLSQTRAWIGTSDPIQPSSTLLSMIDPERAMRAREAYSKEAAQPLEAVFGDLSQRLEAHLAKFGNLSQVCNAL</sequence>
<name>A0AAW3ZFI9_9GAMM</name>
<dbReference type="SUPFAM" id="SSF53448">
    <property type="entry name" value="Nucleotide-diphospho-sugar transferases"/>
    <property type="match status" value="1"/>
</dbReference>
<dbReference type="Proteomes" id="UP000613768">
    <property type="component" value="Unassembled WGS sequence"/>
</dbReference>
<organism evidence="1 2">
    <name type="scientific">Pseudomarimonas arenosa</name>
    <dbReference type="NCBI Taxonomy" id="2774145"/>
    <lineage>
        <taxon>Bacteria</taxon>
        <taxon>Pseudomonadati</taxon>
        <taxon>Pseudomonadota</taxon>
        <taxon>Gammaproteobacteria</taxon>
        <taxon>Lysobacterales</taxon>
        <taxon>Lysobacteraceae</taxon>
        <taxon>Pseudomarimonas</taxon>
    </lineage>
</organism>
<dbReference type="SUPFAM" id="SSF52540">
    <property type="entry name" value="P-loop containing nucleoside triphosphate hydrolases"/>
    <property type="match status" value="1"/>
</dbReference>
<evidence type="ECO:0000313" key="2">
    <source>
        <dbReference type="Proteomes" id="UP000613768"/>
    </source>
</evidence>
<dbReference type="InterPro" id="IPR027417">
    <property type="entry name" value="P-loop_NTPase"/>
</dbReference>
<dbReference type="Gene3D" id="3.90.550.10">
    <property type="entry name" value="Spore Coat Polysaccharide Biosynthesis Protein SpsA, Chain A"/>
    <property type="match status" value="1"/>
</dbReference>
<evidence type="ECO:0000313" key="1">
    <source>
        <dbReference type="EMBL" id="MBD8524878.1"/>
    </source>
</evidence>
<dbReference type="AlphaFoldDB" id="A0AAW3ZFI9"/>
<dbReference type="Gene3D" id="3.40.50.300">
    <property type="entry name" value="P-loop containing nucleotide triphosphate hydrolases"/>
    <property type="match status" value="1"/>
</dbReference>
<proteinExistence type="predicted"/>
<keyword evidence="2" id="KW-1185">Reference proteome</keyword>
<protein>
    <submittedName>
        <fullName evidence="1">Sulfotransferase</fullName>
    </submittedName>
</protein>
<gene>
    <name evidence="1" type="ORF">IFO71_03895</name>
</gene>
<comment type="caution">
    <text evidence="1">The sequence shown here is derived from an EMBL/GenBank/DDBJ whole genome shotgun (WGS) entry which is preliminary data.</text>
</comment>
<accession>A0AAW3ZFI9</accession>
<reference evidence="1 2" key="1">
    <citation type="submission" date="2020-09" db="EMBL/GenBank/DDBJ databases">
        <title>Pseudoxanthomonas sp. CAU 1598 isolated from sand of Yaerae Beach.</title>
        <authorList>
            <person name="Kim W."/>
        </authorList>
    </citation>
    <scope>NUCLEOTIDE SEQUENCE [LARGE SCALE GENOMIC DNA]</scope>
    <source>
        <strain evidence="1 2">CAU 1598</strain>
    </source>
</reference>
<dbReference type="Pfam" id="PF13469">
    <property type="entry name" value="Sulfotransfer_3"/>
    <property type="match status" value="1"/>
</dbReference>
<dbReference type="EMBL" id="JACYTR010000005">
    <property type="protein sequence ID" value="MBD8524878.1"/>
    <property type="molecule type" value="Genomic_DNA"/>
</dbReference>